<protein>
    <submittedName>
        <fullName evidence="1">Uncharacterized protein</fullName>
    </submittedName>
</protein>
<dbReference type="AlphaFoldDB" id="A0A0E9WGI0"/>
<accession>A0A0E9WGI0</accession>
<sequence>MCCFCRVESPKMTKEMVHVTPFYPRRQHTLRYEPLPNHFLFSLHQKAFASELLFIRTVGGRKKLQTM</sequence>
<dbReference type="EMBL" id="GBXM01019882">
    <property type="protein sequence ID" value="JAH88695.1"/>
    <property type="molecule type" value="Transcribed_RNA"/>
</dbReference>
<name>A0A0E9WGI0_ANGAN</name>
<reference evidence="1" key="1">
    <citation type="submission" date="2014-11" db="EMBL/GenBank/DDBJ databases">
        <authorList>
            <person name="Amaro Gonzalez C."/>
        </authorList>
    </citation>
    <scope>NUCLEOTIDE SEQUENCE</scope>
</reference>
<organism evidence="1">
    <name type="scientific">Anguilla anguilla</name>
    <name type="common">European freshwater eel</name>
    <name type="synonym">Muraena anguilla</name>
    <dbReference type="NCBI Taxonomy" id="7936"/>
    <lineage>
        <taxon>Eukaryota</taxon>
        <taxon>Metazoa</taxon>
        <taxon>Chordata</taxon>
        <taxon>Craniata</taxon>
        <taxon>Vertebrata</taxon>
        <taxon>Euteleostomi</taxon>
        <taxon>Actinopterygii</taxon>
        <taxon>Neopterygii</taxon>
        <taxon>Teleostei</taxon>
        <taxon>Anguilliformes</taxon>
        <taxon>Anguillidae</taxon>
        <taxon>Anguilla</taxon>
    </lineage>
</organism>
<evidence type="ECO:0000313" key="1">
    <source>
        <dbReference type="EMBL" id="JAH88695.1"/>
    </source>
</evidence>
<reference evidence="1" key="2">
    <citation type="journal article" date="2015" name="Fish Shellfish Immunol.">
        <title>Early steps in the European eel (Anguilla anguilla)-Vibrio vulnificus interaction in the gills: Role of the RtxA13 toxin.</title>
        <authorList>
            <person name="Callol A."/>
            <person name="Pajuelo D."/>
            <person name="Ebbesson L."/>
            <person name="Teles M."/>
            <person name="MacKenzie S."/>
            <person name="Amaro C."/>
        </authorList>
    </citation>
    <scope>NUCLEOTIDE SEQUENCE</scope>
</reference>
<proteinExistence type="predicted"/>